<keyword evidence="4 6" id="KW-1133">Transmembrane helix</keyword>
<evidence type="ECO:0000256" key="4">
    <source>
        <dbReference type="ARBA" id="ARBA00022989"/>
    </source>
</evidence>
<accession>A0A5Q0QDU0</accession>
<comment type="similarity">
    <text evidence="2">Belongs to the autoinducer-2 exporter (AI-2E) (TC 2.A.86) family.</text>
</comment>
<organism evidence="7 8">
    <name type="scientific">Sphingobacterium zhuxiongii</name>
    <dbReference type="NCBI Taxonomy" id="2662364"/>
    <lineage>
        <taxon>Bacteria</taxon>
        <taxon>Pseudomonadati</taxon>
        <taxon>Bacteroidota</taxon>
        <taxon>Sphingobacteriia</taxon>
        <taxon>Sphingobacteriales</taxon>
        <taxon>Sphingobacteriaceae</taxon>
        <taxon>Sphingobacterium</taxon>
    </lineage>
</organism>
<evidence type="ECO:0000256" key="5">
    <source>
        <dbReference type="ARBA" id="ARBA00023136"/>
    </source>
</evidence>
<dbReference type="InterPro" id="IPR002549">
    <property type="entry name" value="AI-2E-like"/>
</dbReference>
<feature type="transmembrane region" description="Helical" evidence="6">
    <location>
        <begin position="293"/>
        <end position="326"/>
    </location>
</feature>
<evidence type="ECO:0000256" key="6">
    <source>
        <dbReference type="SAM" id="Phobius"/>
    </source>
</evidence>
<dbReference type="EMBL" id="CP045652">
    <property type="protein sequence ID" value="QGA27995.1"/>
    <property type="molecule type" value="Genomic_DNA"/>
</dbReference>
<evidence type="ECO:0000256" key="1">
    <source>
        <dbReference type="ARBA" id="ARBA00004141"/>
    </source>
</evidence>
<reference evidence="7 8" key="1">
    <citation type="submission" date="2019-10" db="EMBL/GenBank/DDBJ databases">
        <authorList>
            <person name="Dong K."/>
        </authorList>
    </citation>
    <scope>NUCLEOTIDE SEQUENCE [LARGE SCALE GENOMIC DNA]</scope>
    <source>
        <strain evidence="8">dk4302</strain>
    </source>
</reference>
<gene>
    <name evidence="7" type="ORF">GFH32_17400</name>
</gene>
<comment type="subcellular location">
    <subcellularLocation>
        <location evidence="1">Membrane</location>
        <topology evidence="1">Multi-pass membrane protein</topology>
    </subcellularLocation>
</comment>
<sequence length="353" mass="39070">MSKNDVFSQKERNVIILIIVVILGGIILYATRGIFGAFLGTMVMYTLFRNLNIFLIEQWNWPKPASSIFLIILSIIIIVLPFVGIGKMLFDKAIELQQNPQWVKKIMDAVDHFVGDKLGQPDLLEKQLEASSSYLGGLLTSTLGGAANAFLVITVMYFILYFLFVNYKGFEGSLIHYLPFDDENAVAFGEELKNITYANIIGQTIIAIIQGACLALGFWIFGAKDPVFWGVICAILSFVPLLGPPLIFVPAALVLLANGQNWQGIGLLIWGFGLVINIDNVLRLIIAKKVGDIHPIITVIGVIIGIPLFGLMGLVYGPLLLAYFLIAVRIYKGNKRLSLKRDLLQDQVDELHS</sequence>
<dbReference type="Pfam" id="PF01594">
    <property type="entry name" value="AI-2E_transport"/>
    <property type="match status" value="1"/>
</dbReference>
<dbReference type="AlphaFoldDB" id="A0A5Q0QDU0"/>
<evidence type="ECO:0000256" key="3">
    <source>
        <dbReference type="ARBA" id="ARBA00022692"/>
    </source>
</evidence>
<evidence type="ECO:0000313" key="8">
    <source>
        <dbReference type="Proteomes" id="UP000326921"/>
    </source>
</evidence>
<keyword evidence="3 6" id="KW-0812">Transmembrane</keyword>
<dbReference type="PANTHER" id="PTHR21716:SF4">
    <property type="entry name" value="TRANSMEMBRANE PROTEIN 245"/>
    <property type="match status" value="1"/>
</dbReference>
<feature type="transmembrane region" description="Helical" evidence="6">
    <location>
        <begin position="200"/>
        <end position="221"/>
    </location>
</feature>
<name>A0A5Q0QDU0_9SPHI</name>
<dbReference type="Proteomes" id="UP000326921">
    <property type="component" value="Chromosome"/>
</dbReference>
<keyword evidence="5 6" id="KW-0472">Membrane</keyword>
<feature type="transmembrane region" description="Helical" evidence="6">
    <location>
        <begin position="143"/>
        <end position="164"/>
    </location>
</feature>
<feature type="transmembrane region" description="Helical" evidence="6">
    <location>
        <begin position="12"/>
        <end position="31"/>
    </location>
</feature>
<dbReference type="PANTHER" id="PTHR21716">
    <property type="entry name" value="TRANSMEMBRANE PROTEIN"/>
    <property type="match status" value="1"/>
</dbReference>
<feature type="transmembrane region" description="Helical" evidence="6">
    <location>
        <begin position="68"/>
        <end position="90"/>
    </location>
</feature>
<dbReference type="GO" id="GO:0016020">
    <property type="term" value="C:membrane"/>
    <property type="evidence" value="ECO:0007669"/>
    <property type="project" value="UniProtKB-SubCell"/>
</dbReference>
<protein>
    <submittedName>
        <fullName evidence="7">AI-2E family transporter</fullName>
    </submittedName>
</protein>
<feature type="transmembrane region" description="Helical" evidence="6">
    <location>
        <begin position="227"/>
        <end position="255"/>
    </location>
</feature>
<feature type="transmembrane region" description="Helical" evidence="6">
    <location>
        <begin position="37"/>
        <end position="56"/>
    </location>
</feature>
<feature type="transmembrane region" description="Helical" evidence="6">
    <location>
        <begin position="267"/>
        <end position="287"/>
    </location>
</feature>
<keyword evidence="8" id="KW-1185">Reference proteome</keyword>
<dbReference type="KEGG" id="sphe:GFH32_17400"/>
<proteinExistence type="inferred from homology"/>
<dbReference type="RefSeq" id="WP_153512823.1">
    <property type="nucleotide sequence ID" value="NZ_CP045652.1"/>
</dbReference>
<evidence type="ECO:0000313" key="7">
    <source>
        <dbReference type="EMBL" id="QGA27995.1"/>
    </source>
</evidence>
<evidence type="ECO:0000256" key="2">
    <source>
        <dbReference type="ARBA" id="ARBA00009773"/>
    </source>
</evidence>